<evidence type="ECO:0000313" key="5">
    <source>
        <dbReference type="EMBL" id="MXP65741.1"/>
    </source>
</evidence>
<sequence>MVLSGPTISVDCEGVSASWLPFAAFYTRVTGTLDGMAAPNIRTIRFSEPDALASALRGGSIAITPVTAGPFEAKLTEFVLGDLVLQISCGTPAMMLGEVAADTVWIQLPLSGHQDLLLNGRQVAPGDFAAIAPGAGLDAVALAESRWALVVLSAETIAGLLPPPRRAVLLRPGIPRMLRASPRAWEAAMSLMEMATESAVRDPGIFEVEEARLGLRASVLEVLVVLLAGPWEDRPTRVLRTSRTRYQIIRAVEEHLRAAPWQASCPSEICAALGLSRWRVDAAFRASSAISLQRYVRLRCLAMAGAALRSGRFRHASLAEIAAAFGFRDEGHFAREYREMFGEPPSITLSHAGREAADAG</sequence>
<proteinExistence type="predicted"/>
<dbReference type="GO" id="GO:0003700">
    <property type="term" value="F:DNA-binding transcription factor activity"/>
    <property type="evidence" value="ECO:0007669"/>
    <property type="project" value="InterPro"/>
</dbReference>
<dbReference type="AlphaFoldDB" id="A0A845BF53"/>
<comment type="caution">
    <text evidence="5">The sequence shown here is derived from an EMBL/GenBank/DDBJ whole genome shotgun (WGS) entry which is preliminary data.</text>
</comment>
<dbReference type="InterPro" id="IPR018060">
    <property type="entry name" value="HTH_AraC"/>
</dbReference>
<evidence type="ECO:0000313" key="6">
    <source>
        <dbReference type="Proteomes" id="UP000460715"/>
    </source>
</evidence>
<accession>A0A845BF53</accession>
<keyword evidence="1" id="KW-0805">Transcription regulation</keyword>
<protein>
    <submittedName>
        <fullName evidence="5">AraC family transcriptional regulator</fullName>
    </submittedName>
</protein>
<dbReference type="OrthoDB" id="7285481at2"/>
<evidence type="ECO:0000256" key="2">
    <source>
        <dbReference type="ARBA" id="ARBA00023125"/>
    </source>
</evidence>
<feature type="domain" description="HTH araC/xylS-type" evidence="4">
    <location>
        <begin position="246"/>
        <end position="351"/>
    </location>
</feature>
<dbReference type="PANTHER" id="PTHR46796">
    <property type="entry name" value="HTH-TYPE TRANSCRIPTIONAL ACTIVATOR RHAS-RELATED"/>
    <property type="match status" value="1"/>
</dbReference>
<evidence type="ECO:0000256" key="1">
    <source>
        <dbReference type="ARBA" id="ARBA00023015"/>
    </source>
</evidence>
<keyword evidence="2" id="KW-0238">DNA-binding</keyword>
<dbReference type="Proteomes" id="UP000460715">
    <property type="component" value="Unassembled WGS sequence"/>
</dbReference>
<dbReference type="PANTHER" id="PTHR46796:SF12">
    <property type="entry name" value="HTH-TYPE DNA-BINDING TRANSCRIPTIONAL ACTIVATOR EUTR"/>
    <property type="match status" value="1"/>
</dbReference>
<dbReference type="EMBL" id="SNVJ01000027">
    <property type="protein sequence ID" value="MXP65741.1"/>
    <property type="molecule type" value="Genomic_DNA"/>
</dbReference>
<dbReference type="GO" id="GO:0043565">
    <property type="term" value="F:sequence-specific DNA binding"/>
    <property type="evidence" value="ECO:0007669"/>
    <property type="project" value="InterPro"/>
</dbReference>
<dbReference type="Pfam" id="PF12833">
    <property type="entry name" value="HTH_18"/>
    <property type="match status" value="1"/>
</dbReference>
<dbReference type="RefSeq" id="WP_160939149.1">
    <property type="nucleotide sequence ID" value="NZ_SNVJ01000027.1"/>
</dbReference>
<dbReference type="SUPFAM" id="SSF46689">
    <property type="entry name" value="Homeodomain-like"/>
    <property type="match status" value="1"/>
</dbReference>
<evidence type="ECO:0000259" key="4">
    <source>
        <dbReference type="PROSITE" id="PS01124"/>
    </source>
</evidence>
<organism evidence="5 6">
    <name type="scientific">Teichococcus coralli</name>
    <dbReference type="NCBI Taxonomy" id="2545983"/>
    <lineage>
        <taxon>Bacteria</taxon>
        <taxon>Pseudomonadati</taxon>
        <taxon>Pseudomonadota</taxon>
        <taxon>Alphaproteobacteria</taxon>
        <taxon>Acetobacterales</taxon>
        <taxon>Roseomonadaceae</taxon>
        <taxon>Roseomonas</taxon>
    </lineage>
</organism>
<dbReference type="PROSITE" id="PS01124">
    <property type="entry name" value="HTH_ARAC_FAMILY_2"/>
    <property type="match status" value="1"/>
</dbReference>
<evidence type="ECO:0000256" key="3">
    <source>
        <dbReference type="ARBA" id="ARBA00023163"/>
    </source>
</evidence>
<dbReference type="Gene3D" id="1.10.10.60">
    <property type="entry name" value="Homeodomain-like"/>
    <property type="match status" value="1"/>
</dbReference>
<gene>
    <name evidence="5" type="ORF">E0493_20535</name>
</gene>
<reference evidence="5 6" key="1">
    <citation type="submission" date="2019-03" db="EMBL/GenBank/DDBJ databases">
        <title>Roseomonas sp. a novel Roseomonas species isolated from Sea whip Gorgonian.</title>
        <authorList>
            <person name="Li F."/>
            <person name="Pan X."/>
            <person name="Huang S."/>
            <person name="Li Z."/>
            <person name="Meng B."/>
        </authorList>
    </citation>
    <scope>NUCLEOTIDE SEQUENCE [LARGE SCALE GENOMIC DNA]</scope>
    <source>
        <strain evidence="5 6">M0104</strain>
    </source>
</reference>
<dbReference type="InterPro" id="IPR050204">
    <property type="entry name" value="AraC_XylS_family_regulators"/>
</dbReference>
<dbReference type="SMART" id="SM00342">
    <property type="entry name" value="HTH_ARAC"/>
    <property type="match status" value="1"/>
</dbReference>
<keyword evidence="3" id="KW-0804">Transcription</keyword>
<dbReference type="InterPro" id="IPR009057">
    <property type="entry name" value="Homeodomain-like_sf"/>
</dbReference>
<name>A0A845BF53_9PROT</name>
<keyword evidence="6" id="KW-1185">Reference proteome</keyword>